<accession>A0A9P5TQC0</accession>
<dbReference type="EMBL" id="JADNYJ010000016">
    <property type="protein sequence ID" value="KAF8907032.1"/>
    <property type="molecule type" value="Genomic_DNA"/>
</dbReference>
<evidence type="ECO:0000256" key="8">
    <source>
        <dbReference type="ARBA" id="ARBA00045204"/>
    </source>
</evidence>
<proteinExistence type="inferred from homology"/>
<sequence>MSSFLQEITEGKIDYSGQALVDLISKVTLSAAGIAAFCAGFALQDLRITFGIIGLAVVTLTLLVVPPWPIFRRHPVKWLPAAKAKAE</sequence>
<dbReference type="InterPro" id="IPR009542">
    <property type="entry name" value="Spc1/SPCS1"/>
</dbReference>
<evidence type="ECO:0000256" key="7">
    <source>
        <dbReference type="ARBA" id="ARBA00023136"/>
    </source>
</evidence>
<evidence type="ECO:0000256" key="6">
    <source>
        <dbReference type="ARBA" id="ARBA00022989"/>
    </source>
</evidence>
<evidence type="ECO:0000256" key="4">
    <source>
        <dbReference type="ARBA" id="ARBA00022692"/>
    </source>
</evidence>
<dbReference type="PANTHER" id="PTHR13202:SF0">
    <property type="entry name" value="SIGNAL PEPTIDASE COMPLEX SUBUNIT 1"/>
    <property type="match status" value="1"/>
</dbReference>
<keyword evidence="4 9" id="KW-0812">Transmembrane</keyword>
<organism evidence="10 11">
    <name type="scientific">Gymnopilus junonius</name>
    <name type="common">Spectacular rustgill mushroom</name>
    <name type="synonym">Gymnopilus spectabilis subsp. junonius</name>
    <dbReference type="NCBI Taxonomy" id="109634"/>
    <lineage>
        <taxon>Eukaryota</taxon>
        <taxon>Fungi</taxon>
        <taxon>Dikarya</taxon>
        <taxon>Basidiomycota</taxon>
        <taxon>Agaricomycotina</taxon>
        <taxon>Agaricomycetes</taxon>
        <taxon>Agaricomycetidae</taxon>
        <taxon>Agaricales</taxon>
        <taxon>Agaricineae</taxon>
        <taxon>Hymenogastraceae</taxon>
        <taxon>Gymnopilus</taxon>
    </lineage>
</organism>
<dbReference type="GO" id="GO:0006465">
    <property type="term" value="P:signal peptide processing"/>
    <property type="evidence" value="ECO:0007669"/>
    <property type="project" value="InterPro"/>
</dbReference>
<dbReference type="GO" id="GO:0005787">
    <property type="term" value="C:signal peptidase complex"/>
    <property type="evidence" value="ECO:0007669"/>
    <property type="project" value="InterPro"/>
</dbReference>
<keyword evidence="5" id="KW-0256">Endoplasmic reticulum</keyword>
<dbReference type="AlphaFoldDB" id="A0A9P5TQC0"/>
<evidence type="ECO:0000256" key="1">
    <source>
        <dbReference type="ARBA" id="ARBA00004477"/>
    </source>
</evidence>
<evidence type="ECO:0000256" key="2">
    <source>
        <dbReference type="ARBA" id="ARBA00005245"/>
    </source>
</evidence>
<dbReference type="OrthoDB" id="263893at2759"/>
<dbReference type="PANTHER" id="PTHR13202">
    <property type="entry name" value="MICROSOMAL SIGNAL PEPTIDASE 12 KDA SUBUNIT"/>
    <property type="match status" value="1"/>
</dbReference>
<keyword evidence="7 9" id="KW-0472">Membrane</keyword>
<dbReference type="Proteomes" id="UP000724874">
    <property type="component" value="Unassembled WGS sequence"/>
</dbReference>
<evidence type="ECO:0000313" key="11">
    <source>
        <dbReference type="Proteomes" id="UP000724874"/>
    </source>
</evidence>
<keyword evidence="11" id="KW-1185">Reference proteome</keyword>
<name>A0A9P5TQC0_GYMJU</name>
<comment type="function">
    <text evidence="8">Component of the signal peptidase complex (SPC) which catalyzes the cleavage of N-terminal signal sequences from nascent proteins as they are translocated into the lumen of the endoplasmic reticulum. Dispensable for SPC enzymatic activity.</text>
</comment>
<evidence type="ECO:0000256" key="3">
    <source>
        <dbReference type="ARBA" id="ARBA00017059"/>
    </source>
</evidence>
<feature type="transmembrane region" description="Helical" evidence="9">
    <location>
        <begin position="48"/>
        <end position="71"/>
    </location>
</feature>
<comment type="subcellular location">
    <subcellularLocation>
        <location evidence="1">Endoplasmic reticulum membrane</location>
        <topology evidence="1">Multi-pass membrane protein</topology>
    </subcellularLocation>
</comment>
<evidence type="ECO:0000256" key="5">
    <source>
        <dbReference type="ARBA" id="ARBA00022824"/>
    </source>
</evidence>
<feature type="transmembrane region" description="Helical" evidence="9">
    <location>
        <begin position="20"/>
        <end position="42"/>
    </location>
</feature>
<gene>
    <name evidence="10" type="ORF">CPB84DRAFT_1769315</name>
</gene>
<evidence type="ECO:0000256" key="9">
    <source>
        <dbReference type="SAM" id="Phobius"/>
    </source>
</evidence>
<dbReference type="GO" id="GO:0045047">
    <property type="term" value="P:protein targeting to ER"/>
    <property type="evidence" value="ECO:0007669"/>
    <property type="project" value="TreeGrafter"/>
</dbReference>
<evidence type="ECO:0000313" key="10">
    <source>
        <dbReference type="EMBL" id="KAF8907032.1"/>
    </source>
</evidence>
<keyword evidence="6 9" id="KW-1133">Transmembrane helix</keyword>
<dbReference type="Pfam" id="PF06645">
    <property type="entry name" value="SPC12"/>
    <property type="match status" value="1"/>
</dbReference>
<reference evidence="10" key="1">
    <citation type="submission" date="2020-11" db="EMBL/GenBank/DDBJ databases">
        <authorList>
            <consortium name="DOE Joint Genome Institute"/>
            <person name="Ahrendt S."/>
            <person name="Riley R."/>
            <person name="Andreopoulos W."/>
            <person name="LaButti K."/>
            <person name="Pangilinan J."/>
            <person name="Ruiz-duenas F.J."/>
            <person name="Barrasa J.M."/>
            <person name="Sanchez-Garcia M."/>
            <person name="Camarero S."/>
            <person name="Miyauchi S."/>
            <person name="Serrano A."/>
            <person name="Linde D."/>
            <person name="Babiker R."/>
            <person name="Drula E."/>
            <person name="Ayuso-Fernandez I."/>
            <person name="Pacheco R."/>
            <person name="Padilla G."/>
            <person name="Ferreira P."/>
            <person name="Barriuso J."/>
            <person name="Kellner H."/>
            <person name="Castanera R."/>
            <person name="Alfaro M."/>
            <person name="Ramirez L."/>
            <person name="Pisabarro A.G."/>
            <person name="Kuo A."/>
            <person name="Tritt A."/>
            <person name="Lipzen A."/>
            <person name="He G."/>
            <person name="Yan M."/>
            <person name="Ng V."/>
            <person name="Cullen D."/>
            <person name="Martin F."/>
            <person name="Rosso M.-N."/>
            <person name="Henrissat B."/>
            <person name="Hibbett D."/>
            <person name="Martinez A.T."/>
            <person name="Grigoriev I.V."/>
        </authorList>
    </citation>
    <scope>NUCLEOTIDE SEQUENCE</scope>
    <source>
        <strain evidence="10">AH 44721</strain>
    </source>
</reference>
<comment type="caution">
    <text evidence="10">The sequence shown here is derived from an EMBL/GenBank/DDBJ whole genome shotgun (WGS) entry which is preliminary data.</text>
</comment>
<comment type="similarity">
    <text evidence="2">Belongs to the SPCS1 family.</text>
</comment>
<protein>
    <recommendedName>
        <fullName evidence="3">Signal peptidase complex subunit 1</fullName>
    </recommendedName>
</protein>